<dbReference type="EMBL" id="LGRX02019788">
    <property type="protein sequence ID" value="KAK3258135.1"/>
    <property type="molecule type" value="Genomic_DNA"/>
</dbReference>
<feature type="compositionally biased region" description="Basic and acidic residues" evidence="2">
    <location>
        <begin position="441"/>
        <end position="459"/>
    </location>
</feature>
<feature type="coiled-coil region" evidence="1">
    <location>
        <begin position="371"/>
        <end position="412"/>
    </location>
</feature>
<feature type="region of interest" description="Disordered" evidence="2">
    <location>
        <begin position="584"/>
        <end position="620"/>
    </location>
</feature>
<reference evidence="3 4" key="1">
    <citation type="journal article" date="2015" name="Genome Biol. Evol.">
        <title>Comparative Genomics of a Bacterivorous Green Alga Reveals Evolutionary Causalities and Consequences of Phago-Mixotrophic Mode of Nutrition.</title>
        <authorList>
            <person name="Burns J.A."/>
            <person name="Paasch A."/>
            <person name="Narechania A."/>
            <person name="Kim E."/>
        </authorList>
    </citation>
    <scope>NUCLEOTIDE SEQUENCE [LARGE SCALE GENOMIC DNA]</scope>
    <source>
        <strain evidence="3 4">PLY_AMNH</strain>
    </source>
</reference>
<feature type="coiled-coil region" evidence="1">
    <location>
        <begin position="542"/>
        <end position="576"/>
    </location>
</feature>
<feature type="region of interest" description="Disordered" evidence="2">
    <location>
        <begin position="441"/>
        <end position="486"/>
    </location>
</feature>
<organism evidence="3 4">
    <name type="scientific">Cymbomonas tetramitiformis</name>
    <dbReference type="NCBI Taxonomy" id="36881"/>
    <lineage>
        <taxon>Eukaryota</taxon>
        <taxon>Viridiplantae</taxon>
        <taxon>Chlorophyta</taxon>
        <taxon>Pyramimonadophyceae</taxon>
        <taxon>Pyramimonadales</taxon>
        <taxon>Pyramimonadaceae</taxon>
        <taxon>Cymbomonas</taxon>
    </lineage>
</organism>
<comment type="caution">
    <text evidence="3">The sequence shown here is derived from an EMBL/GenBank/DDBJ whole genome shotgun (WGS) entry which is preliminary data.</text>
</comment>
<sequence>KLPMLHSSPGKSSASVMEIRLAETGLFRLKQFVDEQIFRGHFKLLEAECAEMQRDVSLMYPQMYVDKLQVHLTGAFIKHLKQLPKKTSRGGGVFTEELRSSMDGAPAAEGELTMSRDGKLSLDAHLLVNEEDMAGWVSELISKVLIICERKLDAKDAAHELEVAELHSALEQAHKMEVRREEERGETELAEEYRILQGVTDKGLQLFHRCDQLRRTVAKQDEDLSKQEETLQRKVHREFDDRLLQLDREVKLATTREQRHKLETKERLLNDLANIRKETTLRLVNKSWQTDGTGEGGGGIGGARASAMEMLKLKSELDATKGRCLHLEQTLLMLQTLSRLRAQVRETSLQRRITAFMQEWGDREQMAWDEMAQAQAKMRLLEEQLASARKALKAVQVELKKADKDVSNERRQRGKLVQWKVKAARNMHDLEDKVRKFERWKESRAETSEGPESKEEVDTPRSASVAGTGMKAARKAGLDQGNQPQIKRELNLEKEILRLKSKVAQEQKLKQEALTELHKFHRRQPVLEEGITDGEQFERLQSQQWQEKYSVLNDKLKGVELENQQMREALQKIESLVPGMTESLVPSGNFSRPPSAQLSPAAQRGTPLSSRAKTRPNSAAVKIQGAAASIPGLRPTSAPMVPRLSRLNLSTHHNIAAYSASSSRANSSRQNN</sequence>
<dbReference type="Proteomes" id="UP001190700">
    <property type="component" value="Unassembled WGS sequence"/>
</dbReference>
<gene>
    <name evidence="3" type="ORF">CYMTET_32807</name>
</gene>
<keyword evidence="4" id="KW-1185">Reference proteome</keyword>
<dbReference type="InterPro" id="IPR040401">
    <property type="entry name" value="CCDC162"/>
</dbReference>
<evidence type="ECO:0000313" key="4">
    <source>
        <dbReference type="Proteomes" id="UP001190700"/>
    </source>
</evidence>
<evidence type="ECO:0000256" key="1">
    <source>
        <dbReference type="SAM" id="Coils"/>
    </source>
</evidence>
<evidence type="ECO:0000256" key="2">
    <source>
        <dbReference type="SAM" id="MobiDB-lite"/>
    </source>
</evidence>
<proteinExistence type="predicted"/>
<dbReference type="AlphaFoldDB" id="A0AAE0FEN9"/>
<dbReference type="PANTHER" id="PTHR33331">
    <property type="entry name" value="COILED-COIL DOMAIN-CONTAINING PROTEIN 162"/>
    <property type="match status" value="1"/>
</dbReference>
<feature type="non-terminal residue" evidence="3">
    <location>
        <position position="1"/>
    </location>
</feature>
<accession>A0AAE0FEN9</accession>
<name>A0AAE0FEN9_9CHLO</name>
<evidence type="ECO:0000313" key="3">
    <source>
        <dbReference type="EMBL" id="KAK3258135.1"/>
    </source>
</evidence>
<keyword evidence="1" id="KW-0175">Coiled coil</keyword>
<feature type="compositionally biased region" description="Polar residues" evidence="2">
    <location>
        <begin position="584"/>
        <end position="617"/>
    </location>
</feature>
<dbReference type="PANTHER" id="PTHR33331:SF13">
    <property type="entry name" value="COILED-COIL DOMAIN CONTAINING 162"/>
    <property type="match status" value="1"/>
</dbReference>
<feature type="coiled-coil region" evidence="1">
    <location>
        <begin position="487"/>
        <end position="516"/>
    </location>
</feature>
<protein>
    <submittedName>
        <fullName evidence="3">Uncharacterized protein</fullName>
    </submittedName>
</protein>